<name>A0ABT7H7S9_9GAMM</name>
<evidence type="ECO:0000313" key="1">
    <source>
        <dbReference type="EMBL" id="MDK9556092.1"/>
    </source>
</evidence>
<accession>A0ABT7H7S9</accession>
<protein>
    <submittedName>
        <fullName evidence="1">Uncharacterized protein</fullName>
    </submittedName>
</protein>
<proteinExistence type="predicted"/>
<reference evidence="1 2" key="1">
    <citation type="submission" date="2023-05" db="EMBL/GenBank/DDBJ databases">
        <title>Marinobacter albus sp. nov., a marine bacterium isolated from sand in a coastal intertidal zone of huludao.</title>
        <authorList>
            <person name="Deng T."/>
        </authorList>
    </citation>
    <scope>NUCLEOTIDE SEQUENCE [LARGE SCALE GENOMIC DNA]</scope>
    <source>
        <strain evidence="1 2">M216</strain>
    </source>
</reference>
<dbReference type="Proteomes" id="UP001223547">
    <property type="component" value="Unassembled WGS sequence"/>
</dbReference>
<evidence type="ECO:0000313" key="2">
    <source>
        <dbReference type="Proteomes" id="UP001223547"/>
    </source>
</evidence>
<organism evidence="1 2">
    <name type="scientific">Marinobacter albus</name>
    <dbReference type="NCBI Taxonomy" id="3030833"/>
    <lineage>
        <taxon>Bacteria</taxon>
        <taxon>Pseudomonadati</taxon>
        <taxon>Pseudomonadota</taxon>
        <taxon>Gammaproteobacteria</taxon>
        <taxon>Pseudomonadales</taxon>
        <taxon>Marinobacteraceae</taxon>
        <taxon>Marinobacter</taxon>
    </lineage>
</organism>
<dbReference type="EMBL" id="JASSQD010000001">
    <property type="protein sequence ID" value="MDK9556092.1"/>
    <property type="molecule type" value="Genomic_DNA"/>
</dbReference>
<keyword evidence="2" id="KW-1185">Reference proteome</keyword>
<gene>
    <name evidence="1" type="ORF">QQF73_00545</name>
</gene>
<dbReference type="RefSeq" id="WP_285366846.1">
    <property type="nucleotide sequence ID" value="NZ_JASSQD010000001.1"/>
</dbReference>
<comment type="caution">
    <text evidence="1">The sequence shown here is derived from an EMBL/GenBank/DDBJ whole genome shotgun (WGS) entry which is preliminary data.</text>
</comment>
<sequence length="274" mass="31774">MTIHELDLFDNALDSLSEALSKFEEGDDGDHKAYKFAVLHMAHFIELIFKHHIASKHPLLIYKDPFSKKLDKNKTIGLWEAVNFINNEAPDTVSPEFRKDLEWIKRLRNEIEHHKFTMDVPQVRTTIGRLFRSVMEFLEEYTEIETEEHIPKRTKDTFKILSDEYEFSVRDAIRLAEEVEEENPIDYSDDPDAAPVRLECAECGHSTLVVNEDSGTGYRCTFCQNEESDELPANCDICGIPTTVGELVYWENEMGQMEGRCYYCSGRHHADKDD</sequence>